<comment type="caution">
    <text evidence="2">The sequence shown here is derived from an EMBL/GenBank/DDBJ whole genome shotgun (WGS) entry which is preliminary data.</text>
</comment>
<dbReference type="EMBL" id="CAXAMN010008779">
    <property type="protein sequence ID" value="CAK9026552.1"/>
    <property type="molecule type" value="Genomic_DNA"/>
</dbReference>
<protein>
    <submittedName>
        <fullName evidence="2">Uncharacterized protein</fullName>
    </submittedName>
</protein>
<evidence type="ECO:0000313" key="2">
    <source>
        <dbReference type="EMBL" id="CAK9026552.1"/>
    </source>
</evidence>
<feature type="compositionally biased region" description="Low complexity" evidence="1">
    <location>
        <begin position="359"/>
        <end position="382"/>
    </location>
</feature>
<gene>
    <name evidence="2" type="ORF">CCMP2556_LOCUS16414</name>
</gene>
<keyword evidence="3" id="KW-1185">Reference proteome</keyword>
<feature type="region of interest" description="Disordered" evidence="1">
    <location>
        <begin position="359"/>
        <end position="409"/>
    </location>
</feature>
<accession>A0ABP0KIW3</accession>
<sequence length="612" mass="67251">MVSHKKLAENLRAWPARRRKALQSSLEPRPELSWGPAAAQDVALKQFDSPDLFPKFALYAARDAVYTYKLFHLLRETLHQTPWNSEAQRRDVAELLLDDQVAEELRRSQRKHTFFTMPRQGNAEAEARGAAGTSGSVQLSTGKTMWDFYNEHLSSRFSECLVNMQERGILLDSTSLQRIEHDASADFQRLRQRFQELLREIRDPQGHCLNPDALYDLGAGPSHPTAMRAVLGALLSRAAWGSDLAYVVRPEGCAYDRWTDPCRGGASCQTLAEAGLTCSGIMDIDGCDTACSYPCCVATTTLTHTETMTHTTATATATHTETVTTATITATLTDTATATSTETVVETTAVVATTETVVATTTEEPTSSSTTTAASTAASTTTSEHHEHHVVTNSTTEEVETTAGPSTRGPAAVMKLTMRVEVRDTEDYREYFEDPLIRQAYINVMSEVSTVPKEQLQVEMSSEELGYIMVTYIMTIPYSDGEPSLPMAEIQEKLSSIDMPTFNELLDKEISEVAGEGKYQQKVVSVNVADVPVNAAFQHHVPKAVLSTKNRASDEELEVSRSFPVSKDSIEDGPKIRQAFQALRAEQLALDARAQSEVCDGQGLAFHMQGCS</sequence>
<evidence type="ECO:0000313" key="3">
    <source>
        <dbReference type="Proteomes" id="UP001642484"/>
    </source>
</evidence>
<organism evidence="2 3">
    <name type="scientific">Durusdinium trenchii</name>
    <dbReference type="NCBI Taxonomy" id="1381693"/>
    <lineage>
        <taxon>Eukaryota</taxon>
        <taxon>Sar</taxon>
        <taxon>Alveolata</taxon>
        <taxon>Dinophyceae</taxon>
        <taxon>Suessiales</taxon>
        <taxon>Symbiodiniaceae</taxon>
        <taxon>Durusdinium</taxon>
    </lineage>
</organism>
<proteinExistence type="predicted"/>
<name>A0ABP0KIW3_9DINO</name>
<reference evidence="2 3" key="1">
    <citation type="submission" date="2024-02" db="EMBL/GenBank/DDBJ databases">
        <authorList>
            <person name="Chen Y."/>
            <person name="Shah S."/>
            <person name="Dougan E. K."/>
            <person name="Thang M."/>
            <person name="Chan C."/>
        </authorList>
    </citation>
    <scope>NUCLEOTIDE SEQUENCE [LARGE SCALE GENOMIC DNA]</scope>
</reference>
<dbReference type="Proteomes" id="UP001642484">
    <property type="component" value="Unassembled WGS sequence"/>
</dbReference>
<evidence type="ECO:0000256" key="1">
    <source>
        <dbReference type="SAM" id="MobiDB-lite"/>
    </source>
</evidence>